<keyword evidence="1" id="KW-0812">Transmembrane</keyword>
<dbReference type="Gene3D" id="1.10.1760.20">
    <property type="match status" value="1"/>
</dbReference>
<feature type="transmembrane region" description="Helical" evidence="1">
    <location>
        <begin position="74"/>
        <end position="93"/>
    </location>
</feature>
<organism evidence="2 3">
    <name type="scientific">Velocimicrobium porci</name>
    <dbReference type="NCBI Taxonomy" id="2606634"/>
    <lineage>
        <taxon>Bacteria</taxon>
        <taxon>Bacillati</taxon>
        <taxon>Bacillota</taxon>
        <taxon>Clostridia</taxon>
        <taxon>Lachnospirales</taxon>
        <taxon>Lachnospiraceae</taxon>
        <taxon>Velocimicrobium</taxon>
    </lineage>
</organism>
<dbReference type="InterPro" id="IPR012651">
    <property type="entry name" value="Thia_Transptr_ThiT"/>
</dbReference>
<protein>
    <submittedName>
        <fullName evidence="2">Energy-coupled thiamine transporter ThiT</fullName>
    </submittedName>
</protein>
<gene>
    <name evidence="2" type="primary">thiT</name>
    <name evidence="2" type="ORF">FYJ58_11250</name>
</gene>
<comment type="caution">
    <text evidence="2">The sequence shown here is derived from an EMBL/GenBank/DDBJ whole genome shotgun (WGS) entry which is preliminary data.</text>
</comment>
<dbReference type="GO" id="GO:0015234">
    <property type="term" value="F:thiamine transmembrane transporter activity"/>
    <property type="evidence" value="ECO:0007669"/>
    <property type="project" value="InterPro"/>
</dbReference>
<dbReference type="EMBL" id="VUMT01000019">
    <property type="protein sequence ID" value="MSS64446.1"/>
    <property type="molecule type" value="Genomic_DNA"/>
</dbReference>
<evidence type="ECO:0000256" key="1">
    <source>
        <dbReference type="SAM" id="Phobius"/>
    </source>
</evidence>
<evidence type="ECO:0000313" key="2">
    <source>
        <dbReference type="EMBL" id="MSS64446.1"/>
    </source>
</evidence>
<feature type="transmembrane region" description="Helical" evidence="1">
    <location>
        <begin position="20"/>
        <end position="39"/>
    </location>
</feature>
<sequence>MKQLFVTYVEDSYQLTTAGYAALIILMILSLIIAATIIHHDTKKKRFDTKQMIFCAVSMALAMVTSMIKLYSFPFGGSVTLFSMFFICFIGYLYGPKAGLMTGISYGILQLIINPYILFPMQVVVDYVLAFGALGLSGFFWKSKNGLIKGYIAGILGRYFFAVLSGWLFFGEYAWNGWAPLPYSLVYNGCYIFTEGLITLLLLAKVAPVKNGLAYVRKLSVTES</sequence>
<dbReference type="RefSeq" id="WP_154519837.1">
    <property type="nucleotide sequence ID" value="NZ_VUMT01000019.1"/>
</dbReference>
<accession>A0A6L5Y004</accession>
<reference evidence="2 3" key="1">
    <citation type="submission" date="2019-08" db="EMBL/GenBank/DDBJ databases">
        <title>In-depth cultivation of the pig gut microbiome towards novel bacterial diversity and tailored functional studies.</title>
        <authorList>
            <person name="Wylensek D."/>
            <person name="Hitch T.C.A."/>
            <person name="Clavel T."/>
        </authorList>
    </citation>
    <scope>NUCLEOTIDE SEQUENCE [LARGE SCALE GENOMIC DNA]</scope>
    <source>
        <strain evidence="2 3">WCA-693-APC-MOT-I</strain>
    </source>
</reference>
<feature type="transmembrane region" description="Helical" evidence="1">
    <location>
        <begin position="148"/>
        <end position="170"/>
    </location>
</feature>
<keyword evidence="1" id="KW-1133">Transmembrane helix</keyword>
<feature type="transmembrane region" description="Helical" evidence="1">
    <location>
        <begin position="185"/>
        <end position="204"/>
    </location>
</feature>
<feature type="transmembrane region" description="Helical" evidence="1">
    <location>
        <begin position="124"/>
        <end position="141"/>
    </location>
</feature>
<evidence type="ECO:0000313" key="3">
    <source>
        <dbReference type="Proteomes" id="UP000482209"/>
    </source>
</evidence>
<dbReference type="Proteomes" id="UP000482209">
    <property type="component" value="Unassembled WGS sequence"/>
</dbReference>
<dbReference type="NCBIfam" id="TIGR02357">
    <property type="entry name" value="ECF_ThiT_YuaJ"/>
    <property type="match status" value="1"/>
</dbReference>
<keyword evidence="3" id="KW-1185">Reference proteome</keyword>
<name>A0A6L5Y004_9FIRM</name>
<keyword evidence="1" id="KW-0472">Membrane</keyword>
<dbReference type="GO" id="GO:0005886">
    <property type="term" value="C:plasma membrane"/>
    <property type="evidence" value="ECO:0007669"/>
    <property type="project" value="InterPro"/>
</dbReference>
<proteinExistence type="predicted"/>
<dbReference type="Pfam" id="PF09515">
    <property type="entry name" value="Thia_YuaJ"/>
    <property type="match status" value="1"/>
</dbReference>
<dbReference type="AlphaFoldDB" id="A0A6L5Y004"/>